<evidence type="ECO:0000256" key="8">
    <source>
        <dbReference type="ARBA" id="ARBA00023242"/>
    </source>
</evidence>
<dbReference type="Pfam" id="PF00929">
    <property type="entry name" value="RNase_T"/>
    <property type="match status" value="1"/>
</dbReference>
<keyword evidence="4" id="KW-0698">rRNA processing</keyword>
<comment type="function">
    <text evidence="9">Exoribonuclease involved in ribosome biosynthesis. Involved in the processing of ITS1, the internal transcribed spacer localized between the 18S and 5.8S rRNAs.</text>
</comment>
<dbReference type="InterPro" id="IPR036397">
    <property type="entry name" value="RNaseH_sf"/>
</dbReference>
<proteinExistence type="inferred from homology"/>
<dbReference type="InterPro" id="IPR037431">
    <property type="entry name" value="REX4_DEDDh_dom"/>
</dbReference>
<dbReference type="AlphaFoldDB" id="A0A9D4TZE5"/>
<evidence type="ECO:0000256" key="3">
    <source>
        <dbReference type="ARBA" id="ARBA00016937"/>
    </source>
</evidence>
<dbReference type="CDD" id="cd06144">
    <property type="entry name" value="REX4_like"/>
    <property type="match status" value="1"/>
</dbReference>
<gene>
    <name evidence="11" type="ORF">D9Q98_001011</name>
</gene>
<comment type="similarity">
    <text evidence="2">Belongs to the REXO4 family.</text>
</comment>
<dbReference type="PANTHER" id="PTHR12801:SF45">
    <property type="entry name" value="RNA EXONUCLEASE 4"/>
    <property type="match status" value="1"/>
</dbReference>
<evidence type="ECO:0000256" key="1">
    <source>
        <dbReference type="ARBA" id="ARBA00004123"/>
    </source>
</evidence>
<dbReference type="GO" id="GO:0005634">
    <property type="term" value="C:nucleus"/>
    <property type="evidence" value="ECO:0007669"/>
    <property type="project" value="UniProtKB-SubCell"/>
</dbReference>
<evidence type="ECO:0000259" key="10">
    <source>
        <dbReference type="SMART" id="SM00479"/>
    </source>
</evidence>
<dbReference type="FunFam" id="3.30.420.10:FF:000007">
    <property type="entry name" value="Interferon-stimulated exonuclease gene 20"/>
    <property type="match status" value="1"/>
</dbReference>
<dbReference type="GO" id="GO:0006364">
    <property type="term" value="P:rRNA processing"/>
    <property type="evidence" value="ECO:0007669"/>
    <property type="project" value="UniProtKB-KW"/>
</dbReference>
<dbReference type="Gene3D" id="3.30.420.10">
    <property type="entry name" value="Ribonuclease H-like superfamily/Ribonuclease H"/>
    <property type="match status" value="1"/>
</dbReference>
<feature type="domain" description="Exonuclease" evidence="10">
    <location>
        <begin position="4"/>
        <end position="158"/>
    </location>
</feature>
<sequence length="187" mass="20842">MVGVGLDGQRSVLARVCVVNSAGNVLLDQYVRPLEQVTDFRTKVSGIRAADLRDAAAFVDVQRQVASVLDGRIIVGHALQNDLEALMLSHRRKDVRDTAKYPPLMKPQARTGKLKPRALRHLAAEQLGLAIQVGEHSPVDDARAALYIYLKHRKEWERWHAGGKQQRQPHQQRQQHLSAAALAMADL</sequence>
<dbReference type="InterPro" id="IPR013520">
    <property type="entry name" value="Ribonucl_H"/>
</dbReference>
<dbReference type="InterPro" id="IPR012337">
    <property type="entry name" value="RNaseH-like_sf"/>
</dbReference>
<accession>A0A9D4TZE5</accession>
<dbReference type="Proteomes" id="UP001055712">
    <property type="component" value="Unassembled WGS sequence"/>
</dbReference>
<evidence type="ECO:0000256" key="6">
    <source>
        <dbReference type="ARBA" id="ARBA00022801"/>
    </source>
</evidence>
<evidence type="ECO:0000256" key="2">
    <source>
        <dbReference type="ARBA" id="ARBA00010489"/>
    </source>
</evidence>
<dbReference type="InterPro" id="IPR047021">
    <property type="entry name" value="REXO1/3/4-like"/>
</dbReference>
<keyword evidence="7" id="KW-0269">Exonuclease</keyword>
<evidence type="ECO:0000256" key="7">
    <source>
        <dbReference type="ARBA" id="ARBA00022839"/>
    </source>
</evidence>
<evidence type="ECO:0000256" key="5">
    <source>
        <dbReference type="ARBA" id="ARBA00022722"/>
    </source>
</evidence>
<dbReference type="PANTHER" id="PTHR12801">
    <property type="entry name" value="RNA EXONUCLEASE REXO1 / RECO3 FAMILY MEMBER-RELATED"/>
    <property type="match status" value="1"/>
</dbReference>
<dbReference type="EMBL" id="SIDB01000001">
    <property type="protein sequence ID" value="KAI3438587.1"/>
    <property type="molecule type" value="Genomic_DNA"/>
</dbReference>
<dbReference type="OrthoDB" id="16516at2759"/>
<organism evidence="11 12">
    <name type="scientific">Chlorella vulgaris</name>
    <name type="common">Green alga</name>
    <dbReference type="NCBI Taxonomy" id="3077"/>
    <lineage>
        <taxon>Eukaryota</taxon>
        <taxon>Viridiplantae</taxon>
        <taxon>Chlorophyta</taxon>
        <taxon>core chlorophytes</taxon>
        <taxon>Trebouxiophyceae</taxon>
        <taxon>Chlorellales</taxon>
        <taxon>Chlorellaceae</taxon>
        <taxon>Chlorella clade</taxon>
        <taxon>Chlorella</taxon>
    </lineage>
</organism>
<dbReference type="SMART" id="SM00479">
    <property type="entry name" value="EXOIII"/>
    <property type="match status" value="1"/>
</dbReference>
<reference evidence="11" key="1">
    <citation type="journal article" date="2019" name="Plant J.">
        <title>Chlorella vulgaris genome assembly and annotation reveals the molecular basis for metabolic acclimation to high light conditions.</title>
        <authorList>
            <person name="Cecchin M."/>
            <person name="Marcolungo L."/>
            <person name="Rossato M."/>
            <person name="Girolomoni L."/>
            <person name="Cosentino E."/>
            <person name="Cuine S."/>
            <person name="Li-Beisson Y."/>
            <person name="Delledonne M."/>
            <person name="Ballottari M."/>
        </authorList>
    </citation>
    <scope>NUCLEOTIDE SEQUENCE</scope>
    <source>
        <strain evidence="11">211/11P</strain>
    </source>
</reference>
<name>A0A9D4TZE5_CHLVU</name>
<protein>
    <recommendedName>
        <fullName evidence="3">RNA exonuclease 4</fullName>
    </recommendedName>
</protein>
<dbReference type="GO" id="GO:0003676">
    <property type="term" value="F:nucleic acid binding"/>
    <property type="evidence" value="ECO:0007669"/>
    <property type="project" value="InterPro"/>
</dbReference>
<dbReference type="GO" id="GO:0008408">
    <property type="term" value="F:3'-5' exonuclease activity"/>
    <property type="evidence" value="ECO:0007669"/>
    <property type="project" value="InterPro"/>
</dbReference>
<keyword evidence="5" id="KW-0540">Nuclease</keyword>
<evidence type="ECO:0000256" key="4">
    <source>
        <dbReference type="ARBA" id="ARBA00022552"/>
    </source>
</evidence>
<keyword evidence="8" id="KW-0539">Nucleus</keyword>
<keyword evidence="6" id="KW-0378">Hydrolase</keyword>
<comment type="caution">
    <text evidence="11">The sequence shown here is derived from an EMBL/GenBank/DDBJ whole genome shotgun (WGS) entry which is preliminary data.</text>
</comment>
<evidence type="ECO:0000256" key="9">
    <source>
        <dbReference type="ARBA" id="ARBA00025599"/>
    </source>
</evidence>
<reference evidence="11" key="2">
    <citation type="submission" date="2020-11" db="EMBL/GenBank/DDBJ databases">
        <authorList>
            <person name="Cecchin M."/>
            <person name="Marcolungo L."/>
            <person name="Rossato M."/>
            <person name="Girolomoni L."/>
            <person name="Cosentino E."/>
            <person name="Cuine S."/>
            <person name="Li-Beisson Y."/>
            <person name="Delledonne M."/>
            <person name="Ballottari M."/>
        </authorList>
    </citation>
    <scope>NUCLEOTIDE SEQUENCE</scope>
    <source>
        <strain evidence="11">211/11P</strain>
        <tissue evidence="11">Whole cell</tissue>
    </source>
</reference>
<keyword evidence="12" id="KW-1185">Reference proteome</keyword>
<comment type="subcellular location">
    <subcellularLocation>
        <location evidence="1">Nucleus</location>
    </subcellularLocation>
</comment>
<dbReference type="SUPFAM" id="SSF53098">
    <property type="entry name" value="Ribonuclease H-like"/>
    <property type="match status" value="1"/>
</dbReference>
<evidence type="ECO:0000313" key="12">
    <source>
        <dbReference type="Proteomes" id="UP001055712"/>
    </source>
</evidence>
<evidence type="ECO:0000313" key="11">
    <source>
        <dbReference type="EMBL" id="KAI3438587.1"/>
    </source>
</evidence>